<dbReference type="SUPFAM" id="SSF51735">
    <property type="entry name" value="NAD(P)-binding Rossmann-fold domains"/>
    <property type="match status" value="1"/>
</dbReference>
<dbReference type="EMBL" id="JARIHO010000003">
    <property type="protein sequence ID" value="KAJ7364725.1"/>
    <property type="molecule type" value="Genomic_DNA"/>
</dbReference>
<evidence type="ECO:0000256" key="2">
    <source>
        <dbReference type="ARBA" id="ARBA00008072"/>
    </source>
</evidence>
<name>A0AAD7APR7_9AGAR</name>
<comment type="caution">
    <text evidence="8">The sequence shown here is derived from an EMBL/GenBank/DDBJ whole genome shotgun (WGS) entry which is preliminary data.</text>
</comment>
<dbReference type="GO" id="GO:0046872">
    <property type="term" value="F:metal ion binding"/>
    <property type="evidence" value="ECO:0007669"/>
    <property type="project" value="UniProtKB-KW"/>
</dbReference>
<evidence type="ECO:0000313" key="8">
    <source>
        <dbReference type="EMBL" id="KAJ7364725.1"/>
    </source>
</evidence>
<evidence type="ECO:0000256" key="4">
    <source>
        <dbReference type="ARBA" id="ARBA00022833"/>
    </source>
</evidence>
<keyword evidence="4" id="KW-0862">Zinc</keyword>
<evidence type="ECO:0000313" key="9">
    <source>
        <dbReference type="Proteomes" id="UP001218218"/>
    </source>
</evidence>
<dbReference type="SUPFAM" id="SSF50129">
    <property type="entry name" value="GroES-like"/>
    <property type="match status" value="1"/>
</dbReference>
<feature type="domain" description="Enoyl reductase (ER)" evidence="7">
    <location>
        <begin position="19"/>
        <end position="365"/>
    </location>
</feature>
<dbReference type="InterPro" id="IPR011032">
    <property type="entry name" value="GroES-like_sf"/>
</dbReference>
<dbReference type="SMART" id="SM00829">
    <property type="entry name" value="PKS_ER"/>
    <property type="match status" value="1"/>
</dbReference>
<evidence type="ECO:0000256" key="3">
    <source>
        <dbReference type="ARBA" id="ARBA00022723"/>
    </source>
</evidence>
<evidence type="ECO:0000256" key="5">
    <source>
        <dbReference type="ARBA" id="ARBA00023002"/>
    </source>
</evidence>
<gene>
    <name evidence="8" type="ORF">DFH08DRAFT_839841</name>
</gene>
<dbReference type="InterPro" id="IPR013149">
    <property type="entry name" value="ADH-like_C"/>
</dbReference>
<organism evidence="8 9">
    <name type="scientific">Mycena albidolilacea</name>
    <dbReference type="NCBI Taxonomy" id="1033008"/>
    <lineage>
        <taxon>Eukaryota</taxon>
        <taxon>Fungi</taxon>
        <taxon>Dikarya</taxon>
        <taxon>Basidiomycota</taxon>
        <taxon>Agaricomycotina</taxon>
        <taxon>Agaricomycetes</taxon>
        <taxon>Agaricomycetidae</taxon>
        <taxon>Agaricales</taxon>
        <taxon>Marasmiineae</taxon>
        <taxon>Mycenaceae</taxon>
        <taxon>Mycena</taxon>
    </lineage>
</organism>
<comment type="similarity">
    <text evidence="2">Belongs to the zinc-containing alcohol dehydrogenase family.</text>
</comment>
<dbReference type="GO" id="GO:0004022">
    <property type="term" value="F:alcohol dehydrogenase (NAD+) activity"/>
    <property type="evidence" value="ECO:0007669"/>
    <property type="project" value="TreeGrafter"/>
</dbReference>
<keyword evidence="5" id="KW-0560">Oxidoreductase</keyword>
<proteinExistence type="inferred from homology"/>
<comment type="cofactor">
    <cofactor evidence="1">
        <name>Zn(2+)</name>
        <dbReference type="ChEBI" id="CHEBI:29105"/>
    </cofactor>
</comment>
<keyword evidence="9" id="KW-1185">Reference proteome</keyword>
<dbReference type="Gene3D" id="3.40.50.720">
    <property type="entry name" value="NAD(P)-binding Rossmann-like Domain"/>
    <property type="match status" value="1"/>
</dbReference>
<dbReference type="PANTHER" id="PTHR42940:SF8">
    <property type="entry name" value="VACUOLAR PROTEIN SORTING-ASSOCIATED PROTEIN 11"/>
    <property type="match status" value="1"/>
</dbReference>
<accession>A0AAD7APR7</accession>
<reference evidence="8" key="1">
    <citation type="submission" date="2023-03" db="EMBL/GenBank/DDBJ databases">
        <title>Massive genome expansion in bonnet fungi (Mycena s.s.) driven by repeated elements and novel gene families across ecological guilds.</title>
        <authorList>
            <consortium name="Lawrence Berkeley National Laboratory"/>
            <person name="Harder C.B."/>
            <person name="Miyauchi S."/>
            <person name="Viragh M."/>
            <person name="Kuo A."/>
            <person name="Thoen E."/>
            <person name="Andreopoulos B."/>
            <person name="Lu D."/>
            <person name="Skrede I."/>
            <person name="Drula E."/>
            <person name="Henrissat B."/>
            <person name="Morin E."/>
            <person name="Kohler A."/>
            <person name="Barry K."/>
            <person name="LaButti K."/>
            <person name="Morin E."/>
            <person name="Salamov A."/>
            <person name="Lipzen A."/>
            <person name="Mereny Z."/>
            <person name="Hegedus B."/>
            <person name="Baldrian P."/>
            <person name="Stursova M."/>
            <person name="Weitz H."/>
            <person name="Taylor A."/>
            <person name="Grigoriev I.V."/>
            <person name="Nagy L.G."/>
            <person name="Martin F."/>
            <person name="Kauserud H."/>
        </authorList>
    </citation>
    <scope>NUCLEOTIDE SEQUENCE</scope>
    <source>
        <strain evidence="8">CBHHK002</strain>
    </source>
</reference>
<dbReference type="Pfam" id="PF08240">
    <property type="entry name" value="ADH_N"/>
    <property type="match status" value="1"/>
</dbReference>
<dbReference type="GO" id="GO:0005737">
    <property type="term" value="C:cytoplasm"/>
    <property type="evidence" value="ECO:0007669"/>
    <property type="project" value="TreeGrafter"/>
</dbReference>
<sequence>MSSTELPQTMKAQLLESPNALYTLASVPLPQPQDPHDILLRVTAASYCHTDAVVASGSVPGLPPVWPHINCHEFAGEVVMAGPAAAALGFASGVRLAVAGRGFHCCGVCDECAAGPDVERGDLHGDIPGVSAYCRASGTCGLTDPGGFAQYVVVDARQVNRIPEGLTDVEVAPLMCAGMTVFTALRKAAVRPGSVVGVVGAGGGLGHLAMQFAEKMGAKVVGVESADEPLRLAREVSPGATVVDARTTEAKEVGAEGQSRKGVDVVLVLPESQKAFDYAMSILRDRGTCMLVSFPAAGFHISALDIMLRHLNITSVLGGTFAATEEMLQFAAKHGVKAKFETFPLDKLNELVAKYNQGGGGKYVVDMAM</sequence>
<dbReference type="InterPro" id="IPR036291">
    <property type="entry name" value="NAD(P)-bd_dom_sf"/>
</dbReference>
<dbReference type="Proteomes" id="UP001218218">
    <property type="component" value="Unassembled WGS sequence"/>
</dbReference>
<evidence type="ECO:0000256" key="6">
    <source>
        <dbReference type="ARBA" id="ARBA00023027"/>
    </source>
</evidence>
<keyword evidence="3" id="KW-0479">Metal-binding</keyword>
<protein>
    <recommendedName>
        <fullName evidence="7">Enoyl reductase (ER) domain-containing protein</fullName>
    </recommendedName>
</protein>
<evidence type="ECO:0000256" key="1">
    <source>
        <dbReference type="ARBA" id="ARBA00001947"/>
    </source>
</evidence>
<dbReference type="InterPro" id="IPR020843">
    <property type="entry name" value="ER"/>
</dbReference>
<keyword evidence="6" id="KW-0520">NAD</keyword>
<dbReference type="Pfam" id="PF00107">
    <property type="entry name" value="ADH_zinc_N"/>
    <property type="match status" value="1"/>
</dbReference>
<dbReference type="AlphaFoldDB" id="A0AAD7APR7"/>
<dbReference type="InterPro" id="IPR013154">
    <property type="entry name" value="ADH-like_N"/>
</dbReference>
<evidence type="ECO:0000259" key="7">
    <source>
        <dbReference type="SMART" id="SM00829"/>
    </source>
</evidence>
<dbReference type="Gene3D" id="3.90.180.10">
    <property type="entry name" value="Medium-chain alcohol dehydrogenases, catalytic domain"/>
    <property type="match status" value="1"/>
</dbReference>
<dbReference type="FunFam" id="3.40.50.720:FF:000039">
    <property type="entry name" value="Alcohol dehydrogenase AdhP"/>
    <property type="match status" value="1"/>
</dbReference>
<dbReference type="PANTHER" id="PTHR42940">
    <property type="entry name" value="ALCOHOL DEHYDROGENASE 1-RELATED"/>
    <property type="match status" value="1"/>
</dbReference>